<name>A0AAV4IDM2_9GAST</name>
<reference evidence="3 4" key="1">
    <citation type="journal article" date="2021" name="Elife">
        <title>Chloroplast acquisition without the gene transfer in kleptoplastic sea slugs, Plakobranchus ocellatus.</title>
        <authorList>
            <person name="Maeda T."/>
            <person name="Takahashi S."/>
            <person name="Yoshida T."/>
            <person name="Shimamura S."/>
            <person name="Takaki Y."/>
            <person name="Nagai Y."/>
            <person name="Toyoda A."/>
            <person name="Suzuki Y."/>
            <person name="Arimoto A."/>
            <person name="Ishii H."/>
            <person name="Satoh N."/>
            <person name="Nishiyama T."/>
            <person name="Hasebe M."/>
            <person name="Maruyama T."/>
            <person name="Minagawa J."/>
            <person name="Obokata J."/>
            <person name="Shigenobu S."/>
        </authorList>
    </citation>
    <scope>NUCLEOTIDE SEQUENCE [LARGE SCALE GENOMIC DNA]</scope>
</reference>
<organism evidence="3 4">
    <name type="scientific">Elysia marginata</name>
    <dbReference type="NCBI Taxonomy" id="1093978"/>
    <lineage>
        <taxon>Eukaryota</taxon>
        <taxon>Metazoa</taxon>
        <taxon>Spiralia</taxon>
        <taxon>Lophotrochozoa</taxon>
        <taxon>Mollusca</taxon>
        <taxon>Gastropoda</taxon>
        <taxon>Heterobranchia</taxon>
        <taxon>Euthyneura</taxon>
        <taxon>Panpulmonata</taxon>
        <taxon>Sacoglossa</taxon>
        <taxon>Placobranchoidea</taxon>
        <taxon>Plakobranchidae</taxon>
        <taxon>Elysia</taxon>
    </lineage>
</organism>
<evidence type="ECO:0000313" key="3">
    <source>
        <dbReference type="EMBL" id="GFS07981.1"/>
    </source>
</evidence>
<protein>
    <submittedName>
        <fullName evidence="3">Uncharacterized protein</fullName>
    </submittedName>
</protein>
<feature type="transmembrane region" description="Helical" evidence="2">
    <location>
        <begin position="23"/>
        <end position="43"/>
    </location>
</feature>
<keyword evidence="4" id="KW-1185">Reference proteome</keyword>
<evidence type="ECO:0000256" key="2">
    <source>
        <dbReference type="SAM" id="Phobius"/>
    </source>
</evidence>
<evidence type="ECO:0000313" key="4">
    <source>
        <dbReference type="Proteomes" id="UP000762676"/>
    </source>
</evidence>
<accession>A0AAV4IDM2</accession>
<comment type="caution">
    <text evidence="3">The sequence shown here is derived from an EMBL/GenBank/DDBJ whole genome shotgun (WGS) entry which is preliminary data.</text>
</comment>
<keyword evidence="2" id="KW-0472">Membrane</keyword>
<proteinExistence type="predicted"/>
<sequence length="102" mass="10896">MRRPPGGPGLRKEDEDEPWDLPIIPLVALPVAAAAGAALFMLYKRGTSGSVVKRSSGASGPKEVKTSVELEIPDDNEPADLHSEGDDEAEYDDVEPSTSVYM</sequence>
<gene>
    <name evidence="3" type="ORF">ElyMa_003004000</name>
</gene>
<keyword evidence="2" id="KW-1133">Transmembrane helix</keyword>
<dbReference type="Proteomes" id="UP000762676">
    <property type="component" value="Unassembled WGS sequence"/>
</dbReference>
<feature type="region of interest" description="Disordered" evidence="1">
    <location>
        <begin position="48"/>
        <end position="102"/>
    </location>
</feature>
<dbReference type="EMBL" id="BMAT01006182">
    <property type="protein sequence ID" value="GFS07981.1"/>
    <property type="molecule type" value="Genomic_DNA"/>
</dbReference>
<evidence type="ECO:0000256" key="1">
    <source>
        <dbReference type="SAM" id="MobiDB-lite"/>
    </source>
</evidence>
<dbReference type="AlphaFoldDB" id="A0AAV4IDM2"/>
<feature type="compositionally biased region" description="Acidic residues" evidence="1">
    <location>
        <begin position="85"/>
        <end position="95"/>
    </location>
</feature>
<keyword evidence="2" id="KW-0812">Transmembrane</keyword>